<evidence type="ECO:0000313" key="8">
    <source>
        <dbReference type="EMBL" id="EEQ28994.1"/>
    </source>
</evidence>
<protein>
    <submittedName>
        <fullName evidence="8">Chromatin assembly factor 1 subunit A</fullName>
    </submittedName>
</protein>
<feature type="compositionally biased region" description="Polar residues" evidence="5">
    <location>
        <begin position="217"/>
        <end position="232"/>
    </location>
</feature>
<feature type="compositionally biased region" description="Basic and acidic residues" evidence="5">
    <location>
        <begin position="107"/>
        <end position="189"/>
    </location>
</feature>
<feature type="compositionally biased region" description="Basic and acidic residues" evidence="5">
    <location>
        <begin position="23"/>
        <end position="35"/>
    </location>
</feature>
<evidence type="ECO:0000259" key="6">
    <source>
        <dbReference type="Pfam" id="PF12253"/>
    </source>
</evidence>
<dbReference type="Pfam" id="PF21796">
    <property type="entry name" value="Cac1_C"/>
    <property type="match status" value="1"/>
</dbReference>
<evidence type="ECO:0000256" key="2">
    <source>
        <dbReference type="ARBA" id="ARBA00022763"/>
    </source>
</evidence>
<dbReference type="PANTHER" id="PTHR15272">
    <property type="entry name" value="CHROMATIN ASSEMBLY FACTOR 1 SUBUNIT A CAF-1 SUBUNIT A"/>
    <property type="match status" value="1"/>
</dbReference>
<dbReference type="AlphaFoldDB" id="C5FI14"/>
<feature type="region of interest" description="Disordered" evidence="5">
    <location>
        <begin position="1"/>
        <end position="233"/>
    </location>
</feature>
<dbReference type="OrthoDB" id="79480at2759"/>
<dbReference type="OMA" id="YENVRPP"/>
<evidence type="ECO:0000313" key="9">
    <source>
        <dbReference type="Proteomes" id="UP000002035"/>
    </source>
</evidence>
<dbReference type="VEuPathDB" id="FungiDB:MCYG_01813"/>
<gene>
    <name evidence="8" type="ORF">MCYG_01813</name>
</gene>
<feature type="compositionally biased region" description="Polar residues" evidence="5">
    <location>
        <begin position="62"/>
        <end position="71"/>
    </location>
</feature>
<dbReference type="eggNOG" id="KOG4364">
    <property type="taxonomic scope" value="Eukaryota"/>
</dbReference>
<evidence type="ECO:0000259" key="7">
    <source>
        <dbReference type="Pfam" id="PF21796"/>
    </source>
</evidence>
<dbReference type="Pfam" id="PF12253">
    <property type="entry name" value="CAF1A_dimeriz"/>
    <property type="match status" value="1"/>
</dbReference>
<feature type="domain" description="Chromatin assembly factor 1 subunit A dimerization" evidence="6">
    <location>
        <begin position="349"/>
        <end position="423"/>
    </location>
</feature>
<comment type="subcellular location">
    <subcellularLocation>
        <location evidence="1">Nucleus</location>
    </subcellularLocation>
</comment>
<proteinExistence type="predicted"/>
<dbReference type="InterPro" id="IPR022043">
    <property type="entry name" value="CAF1A_DD"/>
</dbReference>
<feature type="domain" description="Chromatin assembly factor 1 subunit Cac1-like C-terminal" evidence="7">
    <location>
        <begin position="558"/>
        <end position="613"/>
    </location>
</feature>
<dbReference type="EMBL" id="DS995702">
    <property type="protein sequence ID" value="EEQ28994.1"/>
    <property type="molecule type" value="Genomic_DNA"/>
</dbReference>
<dbReference type="GO" id="GO:0006334">
    <property type="term" value="P:nucleosome assembly"/>
    <property type="evidence" value="ECO:0007669"/>
    <property type="project" value="TreeGrafter"/>
</dbReference>
<dbReference type="GO" id="GO:0005634">
    <property type="term" value="C:nucleus"/>
    <property type="evidence" value="ECO:0007669"/>
    <property type="project" value="UniProtKB-SubCell"/>
</dbReference>
<name>C5FI14_ARTOC</name>
<evidence type="ECO:0000256" key="5">
    <source>
        <dbReference type="SAM" id="MobiDB-lite"/>
    </source>
</evidence>
<dbReference type="RefSeq" id="XP_002848879.1">
    <property type="nucleotide sequence ID" value="XM_002848833.1"/>
</dbReference>
<dbReference type="GO" id="GO:0006281">
    <property type="term" value="P:DNA repair"/>
    <property type="evidence" value="ECO:0007669"/>
    <property type="project" value="UniProtKB-KW"/>
</dbReference>
<dbReference type="InterPro" id="IPR048800">
    <property type="entry name" value="Cac1-like_C"/>
</dbReference>
<feature type="compositionally biased region" description="Polar residues" evidence="5">
    <location>
        <begin position="36"/>
        <end position="47"/>
    </location>
</feature>
<dbReference type="GeneID" id="9223136"/>
<dbReference type="STRING" id="554155.C5FI14"/>
<evidence type="ECO:0000256" key="3">
    <source>
        <dbReference type="ARBA" id="ARBA00023204"/>
    </source>
</evidence>
<feature type="compositionally biased region" description="Acidic residues" evidence="5">
    <location>
        <begin position="396"/>
        <end position="435"/>
    </location>
</feature>
<sequence length="614" mass="69480">MTEVDVRLGMNGLPASRMTPDPPVKRAFDELETTDRPNTATTQSNVENYVDPKPSPALNPSAIDTISSNITGPPPSGNGTVDGPAPSTPKGKPGNPNKKRKLSPASKEARERQKAEEKAKKEEERKAKEEEKRKRDEEKEEERKIKEKEKKKREEEREEKKRQREEEKQAKEDEKRRKEEEKQKKERSQMKLNAFFTKPKASPSSSNGAELSGARSAANSTSESMNKESNPASDFELEFPPFFIQSHVKLAPSHRFERDPSSLGHACEKLDRLCKTNFGLADTISPQQYNPTELFKMISYKRHQGNPTTPSVKDILLKLQEPQHNSIDLTDANGTATRVEKLLRRIPMKVLNFREDVRPPYQGTFTKRLERTAARKLCRNPFWRGVPDFNYDYDSEAEWEEPEEGEDIVSEGEDEISDDGEDDMDDFLDDGDDEPANTKRRMIVGDLEPKSTGICWAEDSADNSIINQHRMEIISEAISFPIDPFSTQYWETKPKVQPGKSPFKVPHRPSSTKTSSSKTQQSLLSSSSAAQTSNQPTPMVVITVNKPKPRIQFPEDQLSEFKDAVSGSNLTKAGLIEVLKKRFPKVSKDIIKETLTAIAARRGQKEVDKKWVLL</sequence>
<dbReference type="HOGENOM" id="CLU_013392_1_0_1"/>
<keyword evidence="2" id="KW-0227">DNA damage</keyword>
<dbReference type="Proteomes" id="UP000002035">
    <property type="component" value="Unassembled WGS sequence"/>
</dbReference>
<reference evidence="9" key="1">
    <citation type="journal article" date="2012" name="MBio">
        <title>Comparative genome analysis of Trichophyton rubrum and related dermatophytes reveals candidate genes involved in infection.</title>
        <authorList>
            <person name="Martinez D.A."/>
            <person name="Oliver B.G."/>
            <person name="Graeser Y."/>
            <person name="Goldberg J.M."/>
            <person name="Li W."/>
            <person name="Martinez-Rossi N.M."/>
            <person name="Monod M."/>
            <person name="Shelest E."/>
            <person name="Barton R.C."/>
            <person name="Birch E."/>
            <person name="Brakhage A.A."/>
            <person name="Chen Z."/>
            <person name="Gurr S.J."/>
            <person name="Heiman D."/>
            <person name="Heitman J."/>
            <person name="Kosti I."/>
            <person name="Rossi A."/>
            <person name="Saif S."/>
            <person name="Samalova M."/>
            <person name="Saunders C.W."/>
            <person name="Shea T."/>
            <person name="Summerbell R.C."/>
            <person name="Xu J."/>
            <person name="Young S."/>
            <person name="Zeng Q."/>
            <person name="Birren B.W."/>
            <person name="Cuomo C.A."/>
            <person name="White T.C."/>
        </authorList>
    </citation>
    <scope>NUCLEOTIDE SEQUENCE [LARGE SCALE GENOMIC DNA]</scope>
    <source>
        <strain evidence="9">ATCC MYA-4605 / CBS 113480</strain>
    </source>
</reference>
<evidence type="ECO:0000256" key="1">
    <source>
        <dbReference type="ARBA" id="ARBA00004123"/>
    </source>
</evidence>
<dbReference type="PANTHER" id="PTHR15272:SF0">
    <property type="entry name" value="CHROMATIN ASSEMBLY FACTOR 1 SUBUNIT A"/>
    <property type="match status" value="1"/>
</dbReference>
<keyword evidence="9" id="KW-1185">Reference proteome</keyword>
<feature type="region of interest" description="Disordered" evidence="5">
    <location>
        <begin position="492"/>
        <end position="538"/>
    </location>
</feature>
<dbReference type="GO" id="GO:0033186">
    <property type="term" value="C:CAF-1 complex"/>
    <property type="evidence" value="ECO:0007669"/>
    <property type="project" value="TreeGrafter"/>
</dbReference>
<feature type="compositionally biased region" description="Low complexity" evidence="5">
    <location>
        <begin position="511"/>
        <end position="533"/>
    </location>
</feature>
<evidence type="ECO:0000256" key="4">
    <source>
        <dbReference type="ARBA" id="ARBA00023242"/>
    </source>
</evidence>
<keyword evidence="3" id="KW-0234">DNA repair</keyword>
<organism evidence="8 9">
    <name type="scientific">Arthroderma otae (strain ATCC MYA-4605 / CBS 113480)</name>
    <name type="common">Microsporum canis</name>
    <dbReference type="NCBI Taxonomy" id="554155"/>
    <lineage>
        <taxon>Eukaryota</taxon>
        <taxon>Fungi</taxon>
        <taxon>Dikarya</taxon>
        <taxon>Ascomycota</taxon>
        <taxon>Pezizomycotina</taxon>
        <taxon>Eurotiomycetes</taxon>
        <taxon>Eurotiomycetidae</taxon>
        <taxon>Onygenales</taxon>
        <taxon>Arthrodermataceae</taxon>
        <taxon>Microsporum</taxon>
    </lineage>
</organism>
<accession>C5FI14</accession>
<feature type="region of interest" description="Disordered" evidence="5">
    <location>
        <begin position="396"/>
        <end position="437"/>
    </location>
</feature>
<keyword evidence="4" id="KW-0539">Nucleus</keyword>